<proteinExistence type="predicted"/>
<dbReference type="RefSeq" id="WP_024126596.1">
    <property type="nucleotide sequence ID" value="NC_023283.1"/>
</dbReference>
<keyword evidence="2" id="KW-0614">Plasmid</keyword>
<dbReference type="GO" id="GO:0004519">
    <property type="term" value="F:endonuclease activity"/>
    <property type="evidence" value="ECO:0007669"/>
    <property type="project" value="UniProtKB-KW"/>
</dbReference>
<dbReference type="EMBL" id="KF602048">
    <property type="protein sequence ID" value="AHE39215.1"/>
    <property type="molecule type" value="Genomic_DNA"/>
</dbReference>
<evidence type="ECO:0000313" key="2">
    <source>
        <dbReference type="EMBL" id="AHE39215.1"/>
    </source>
</evidence>
<keyword evidence="2" id="KW-0540">Nuclease</keyword>
<feature type="region of interest" description="Disordered" evidence="1">
    <location>
        <begin position="230"/>
        <end position="284"/>
    </location>
</feature>
<name>V9Z0W2_9ACTN</name>
<dbReference type="AlphaFoldDB" id="V9Z0W2"/>
<keyword evidence="2" id="KW-0255">Endonuclease</keyword>
<feature type="compositionally biased region" description="Basic and acidic residues" evidence="1">
    <location>
        <begin position="230"/>
        <end position="239"/>
    </location>
</feature>
<protein>
    <submittedName>
        <fullName evidence="2">Putative endonuclease</fullName>
    </submittedName>
</protein>
<reference evidence="2" key="1">
    <citation type="submission" date="2013-09" db="EMBL/GenBank/DDBJ databases">
        <title>Complete nucleotide sequence of Streptomyces linear plasmid pFRL3.</title>
        <authorList>
            <person name="Chen Z."/>
            <person name="Fang P."/>
            <person name="Qin Z."/>
        </authorList>
    </citation>
    <scope>NUCLEOTIDE SEQUENCE</scope>
    <source>
        <plasmid evidence="2">pFRL3</plasmid>
    </source>
</reference>
<evidence type="ECO:0000256" key="1">
    <source>
        <dbReference type="SAM" id="MobiDB-lite"/>
    </source>
</evidence>
<gene>
    <name evidence="2" type="ORF">pFRL3_438c</name>
</gene>
<accession>V9Z0W2</accession>
<sequence>MSSTPVLDALPLHRQLDLLARPNQGREALEAQLAARMAAYGASCARPPEQRGHLPTLAILGGDGLWHLQLGTVMICSGRYRPKPAPLSSALEPLDGTIRHEPWFASRDARPVWDVRLTSDHQHPQHVPPGLRCPVRSEDGDWDPYRSPVRSNWKSRKRSRYIDAAGRMCHACGESLGIDLEYDRYTEHIRGVLCQYCSGAVYECPHPDGCYRADYLNHPPAGHLRERYYTGGNRNDRPRPRGGSGVAGRTASLVTQPRARLRAGDAGLAAPSDDLARRGTTHGG</sequence>
<geneLocation type="plasmid" evidence="2">
    <name>pFRL3</name>
</geneLocation>
<keyword evidence="2" id="KW-0378">Hydrolase</keyword>
<organism evidence="2">
    <name type="scientific">Streptomyces sp. FR1</name>
    <dbReference type="NCBI Taxonomy" id="349971"/>
    <lineage>
        <taxon>Bacteria</taxon>
        <taxon>Bacillati</taxon>
        <taxon>Actinomycetota</taxon>
        <taxon>Actinomycetes</taxon>
        <taxon>Kitasatosporales</taxon>
        <taxon>Streptomycetaceae</taxon>
        <taxon>Streptomyces</taxon>
    </lineage>
</organism>